<evidence type="ECO:0000313" key="3">
    <source>
        <dbReference type="Proteomes" id="UP000032803"/>
    </source>
</evidence>
<dbReference type="PANTHER" id="PTHR43685:SF11">
    <property type="entry name" value="GLYCOSYLTRANSFERASE TAGX-RELATED"/>
    <property type="match status" value="1"/>
</dbReference>
<dbReference type="Gene3D" id="3.90.550.10">
    <property type="entry name" value="Spore Coat Polysaccharide Biosynthesis Protein SpsA, Chain A"/>
    <property type="match status" value="1"/>
</dbReference>
<dbReference type="HOGENOM" id="CLU_025996_4_1_6"/>
<name>A0A0A8UU18_LEGHA</name>
<dbReference type="Proteomes" id="UP000032803">
    <property type="component" value="Chromosome I"/>
</dbReference>
<accession>A0A0A8UU18</accession>
<proteinExistence type="predicted"/>
<dbReference type="PATRIC" id="fig|449.7.peg.3216"/>
<protein>
    <recommendedName>
        <fullName evidence="1">Glycosyltransferase 2-like domain-containing protein</fullName>
    </recommendedName>
</protein>
<dbReference type="InterPro" id="IPR050834">
    <property type="entry name" value="Glycosyltransf_2"/>
</dbReference>
<organism evidence="2 3">
    <name type="scientific">Legionella hackeliae</name>
    <dbReference type="NCBI Taxonomy" id="449"/>
    <lineage>
        <taxon>Bacteria</taxon>
        <taxon>Pseudomonadati</taxon>
        <taxon>Pseudomonadota</taxon>
        <taxon>Gammaproteobacteria</taxon>
        <taxon>Legionellales</taxon>
        <taxon>Legionellaceae</taxon>
        <taxon>Legionella</taxon>
    </lineage>
</organism>
<sequence length="302" mass="34715">MLNATVVVSCYNQKDYISEALESVLNQKTDFDFNILVADDCSKDGTQEIIAHYQSLYPEKITAILRKENIGAGRNYIETHKMATGDIVFHLDGDDIMLPGKLQKQFDLFKDDNTINIVFHRALYFSDDLSYQAETGAPTPNSPILFFAVKDLALWGTVAVHSSYAYRRVARKVMDPKRDFMEWFFAMDSLIPEGKGAYINEILVKYRCNPMGGAYLASKKGRQKAYNIYFTDLFQYFEKYPALRKELYTNCLVTTLAMMKGGCGYPKNILAFLMRKFYYLRFSNFKKTIKMRASVAPAKKIR</sequence>
<dbReference type="PANTHER" id="PTHR43685">
    <property type="entry name" value="GLYCOSYLTRANSFERASE"/>
    <property type="match status" value="1"/>
</dbReference>
<dbReference type="STRING" id="449.LHA_1204"/>
<dbReference type="Pfam" id="PF00535">
    <property type="entry name" value="Glycos_transf_2"/>
    <property type="match status" value="1"/>
</dbReference>
<dbReference type="RefSeq" id="WP_045105666.1">
    <property type="nucleotide sequence ID" value="NZ_LN681225.1"/>
</dbReference>
<reference evidence="3" key="1">
    <citation type="submission" date="2014-09" db="EMBL/GenBank/DDBJ databases">
        <authorList>
            <person name="Gomez-Valero L."/>
        </authorList>
    </citation>
    <scope>NUCLEOTIDE SEQUENCE [LARGE SCALE GENOMIC DNA]</scope>
    <source>
        <strain evidence="3">ATCC35250</strain>
    </source>
</reference>
<feature type="domain" description="Glycosyltransferase 2-like" evidence="1">
    <location>
        <begin position="5"/>
        <end position="167"/>
    </location>
</feature>
<dbReference type="InterPro" id="IPR029044">
    <property type="entry name" value="Nucleotide-diphossugar_trans"/>
</dbReference>
<dbReference type="KEGG" id="lha:LHA_1204"/>
<keyword evidence="3" id="KW-1185">Reference proteome</keyword>
<dbReference type="EMBL" id="LN681225">
    <property type="protein sequence ID" value="CEK10259.1"/>
    <property type="molecule type" value="Genomic_DNA"/>
</dbReference>
<dbReference type="AlphaFoldDB" id="A0A0A8UU18"/>
<evidence type="ECO:0000313" key="2">
    <source>
        <dbReference type="EMBL" id="CEK10259.1"/>
    </source>
</evidence>
<evidence type="ECO:0000259" key="1">
    <source>
        <dbReference type="Pfam" id="PF00535"/>
    </source>
</evidence>
<dbReference type="OrthoDB" id="8742915at2"/>
<dbReference type="SUPFAM" id="SSF53448">
    <property type="entry name" value="Nucleotide-diphospho-sugar transferases"/>
    <property type="match status" value="1"/>
</dbReference>
<dbReference type="InterPro" id="IPR001173">
    <property type="entry name" value="Glyco_trans_2-like"/>
</dbReference>
<gene>
    <name evidence="2" type="ORF">LHA_1204</name>
</gene>